<keyword evidence="4" id="KW-1185">Reference proteome</keyword>
<feature type="region of interest" description="Disordered" evidence="1">
    <location>
        <begin position="1248"/>
        <end position="1267"/>
    </location>
</feature>
<name>A0A250XSA4_9CHLO</name>
<dbReference type="OrthoDB" id="550610at2759"/>
<evidence type="ECO:0000256" key="1">
    <source>
        <dbReference type="SAM" id="MobiDB-lite"/>
    </source>
</evidence>
<evidence type="ECO:0000313" key="3">
    <source>
        <dbReference type="EMBL" id="GAX85903.1"/>
    </source>
</evidence>
<feature type="compositionally biased region" description="Basic and acidic residues" evidence="1">
    <location>
        <begin position="1000"/>
        <end position="1018"/>
    </location>
</feature>
<keyword evidence="2" id="KW-0732">Signal</keyword>
<dbReference type="GO" id="GO:0044528">
    <property type="term" value="P:regulation of mitochondrial mRNA stability"/>
    <property type="evidence" value="ECO:0007669"/>
    <property type="project" value="TreeGrafter"/>
</dbReference>
<feature type="region of interest" description="Disordered" evidence="1">
    <location>
        <begin position="570"/>
        <end position="598"/>
    </location>
</feature>
<gene>
    <name evidence="3" type="ORF">CEUSTIGMA_g13319.t1</name>
</gene>
<feature type="region of interest" description="Disordered" evidence="1">
    <location>
        <begin position="118"/>
        <end position="146"/>
    </location>
</feature>
<comment type="caution">
    <text evidence="3">The sequence shown here is derived from an EMBL/GenBank/DDBJ whole genome shotgun (WGS) entry which is preliminary data.</text>
</comment>
<feature type="compositionally biased region" description="Polar residues" evidence="1">
    <location>
        <begin position="219"/>
        <end position="229"/>
    </location>
</feature>
<dbReference type="EMBL" id="BEGY01000202">
    <property type="protein sequence ID" value="GAX85903.1"/>
    <property type="molecule type" value="Genomic_DNA"/>
</dbReference>
<sequence>MTSMLHCSLLLLQLVEDFSPLLEARAVANCLWAAAKILQTLHSIPLSDLSPNNRERSPGAHLPSSESQQSNPSGPRSWQSYVIHGILPEEDPAYVIHGILPEEDPAYVIHGILPEEDPALSTPHRHRASSHTSGSHSSSHPQQVHGGGDQLLYAAQLRCLSVCQTLLDKASTFLHAFLPQHLSNTAIALSILSSILLNGGHQHEQVPRSGQAGPPAKTTVHNSTAAVSSTVEPTQVLMTPPQQLVDAMSSIMHHSWPQLQQFNPQASANMIHSMAVIGFQPYEGWISDLLDAMEPKLLTFEPQHISMTLWSLAKLEYHPGDDWIVNAFTAASYKLPLSTPQALSNMLWALAKLHCSAVVSGLATAADDGIAVPPPPEECEPSLLDPAAVILSHDTPPPSSTSATPPATASHNSFLHPMTHQHNDITPVSSTLSSAAAVSDDVSCSTLSSAAAVSDDNVSSSTLSSTLSSVAAAVSDDVSCSTLSSAAAVSDDVSSSTLSSTLSSVAAAVSDVPLQPQLLRPLLSLMQEMLDQIPLFTSLDCSNCIWALATLKHAWSPACEMTTTMSLAGVGKSPPQNLGSEDEVSSNRHYRSGDAPNNEEEAVIMNKDDGPVSDLFPSPSPLLLHDTTSRATLVIADAIAALISRASDCRTSASPQHLCNTLWAASSLQGFIIISLRSRRGVVGSTSSTAESAIMKHKLTLIATELMRCMSDCTAQEISTAAVACARMGLLLPGREASAGVEEDVVNNIHNLPLHPFNNTPGHQQQGVVTRTTTSRKVLAGGGTAGGAHHDDSTTGWWPCFWSASYRLIPECEAHHLSNMLWAAATAGKVPPLSWTKSVLQAAAAFAPPVSQQQGLFPSSTEGGGNRHYGLSVQSMSILVWALTRLGVTRHLLIPLTMSSSSSRSISSASKKAGAHEREDSHNALLTLFQKVAISVREDAGPSQQQGASSWRRQPQALLMCLRAVTAAWQHYEGSCLQAARGRRPEDIEDNEGGIITSSRGKEASHDEDSTASHHHSVEPVSLHHQQGLTGGTVLLEVTAALAAAFLSQQCLGQSSLRQLVSGVAVLTRLPPRVAAHCLTIYQPSSVLTNMALDGAGDSKGGGNKGPAARTTSRPLLFPRQRVDYETQQDEGFPSTTHHLPLNAVDTATRRPSHTIMASDQMYYDQQQQEEHTISLLYEVERAALSRLPEAGVRECGVLLSSMLRLQYIPTSTFLSSCKQRAAAAAASNSPEQSSVLQKGLQQPALNKYHASHPGKSSATQRQSSAGSSVRSQVLALQQFAADPQAVMRTCHRKSVAAAAAPPPNDDILSSPLIMTQLVGLTEVQDLITLIDKVSTWTKKKRKTKRPADIISKSRSDNKRGRQ</sequence>
<proteinExistence type="predicted"/>
<feature type="region of interest" description="Disordered" evidence="1">
    <location>
        <begin position="393"/>
        <end position="414"/>
    </location>
</feature>
<feature type="signal peptide" evidence="2">
    <location>
        <begin position="1"/>
        <end position="17"/>
    </location>
</feature>
<feature type="region of interest" description="Disordered" evidence="1">
    <location>
        <begin position="202"/>
        <end position="229"/>
    </location>
</feature>
<feature type="compositionally biased region" description="Polar residues" evidence="1">
    <location>
        <begin position="1255"/>
        <end position="1267"/>
    </location>
</feature>
<dbReference type="GO" id="GO:0009507">
    <property type="term" value="C:chloroplast"/>
    <property type="evidence" value="ECO:0007669"/>
    <property type="project" value="GOC"/>
</dbReference>
<feature type="region of interest" description="Disordered" evidence="1">
    <location>
        <begin position="980"/>
        <end position="1024"/>
    </location>
</feature>
<protein>
    <submittedName>
        <fullName evidence="3">Uncharacterized protein</fullName>
    </submittedName>
</protein>
<feature type="compositionally biased region" description="Polar residues" evidence="1">
    <location>
        <begin position="64"/>
        <end position="77"/>
    </location>
</feature>
<reference evidence="3 4" key="1">
    <citation type="submission" date="2017-08" db="EMBL/GenBank/DDBJ databases">
        <title>Acidophilic green algal genome provides insights into adaptation to an acidic environment.</title>
        <authorList>
            <person name="Hirooka S."/>
            <person name="Hirose Y."/>
            <person name="Kanesaki Y."/>
            <person name="Higuchi S."/>
            <person name="Fujiwara T."/>
            <person name="Onuma R."/>
            <person name="Era A."/>
            <person name="Ohbayashi R."/>
            <person name="Uzuka A."/>
            <person name="Nozaki H."/>
            <person name="Yoshikawa H."/>
            <person name="Miyagishima S.Y."/>
        </authorList>
    </citation>
    <scope>NUCLEOTIDE SEQUENCE [LARGE SCALE GENOMIC DNA]</scope>
    <source>
        <strain evidence="3 4">NIES-2499</strain>
    </source>
</reference>
<dbReference type="PANTHER" id="PTHR21228:SF40">
    <property type="entry name" value="LD45607P"/>
    <property type="match status" value="1"/>
</dbReference>
<dbReference type="GO" id="GO:0000963">
    <property type="term" value="P:mitochondrial RNA processing"/>
    <property type="evidence" value="ECO:0007669"/>
    <property type="project" value="TreeGrafter"/>
</dbReference>
<organism evidence="3 4">
    <name type="scientific">Chlamydomonas eustigma</name>
    <dbReference type="NCBI Taxonomy" id="1157962"/>
    <lineage>
        <taxon>Eukaryota</taxon>
        <taxon>Viridiplantae</taxon>
        <taxon>Chlorophyta</taxon>
        <taxon>core chlorophytes</taxon>
        <taxon>Chlorophyceae</taxon>
        <taxon>CS clade</taxon>
        <taxon>Chlamydomonadales</taxon>
        <taxon>Chlamydomonadaceae</taxon>
        <taxon>Chlamydomonas</taxon>
    </lineage>
</organism>
<dbReference type="GO" id="GO:0035770">
    <property type="term" value="C:ribonucleoprotein granule"/>
    <property type="evidence" value="ECO:0007669"/>
    <property type="project" value="TreeGrafter"/>
</dbReference>
<evidence type="ECO:0000313" key="4">
    <source>
        <dbReference type="Proteomes" id="UP000232323"/>
    </source>
</evidence>
<dbReference type="GO" id="GO:1901259">
    <property type="term" value="P:chloroplast rRNA processing"/>
    <property type="evidence" value="ECO:0007669"/>
    <property type="project" value="TreeGrafter"/>
</dbReference>
<accession>A0A250XSA4</accession>
<feature type="compositionally biased region" description="Low complexity" evidence="1">
    <location>
        <begin position="130"/>
        <end position="140"/>
    </location>
</feature>
<dbReference type="GO" id="GO:0003723">
    <property type="term" value="F:RNA binding"/>
    <property type="evidence" value="ECO:0007669"/>
    <property type="project" value="TreeGrafter"/>
</dbReference>
<dbReference type="Proteomes" id="UP000232323">
    <property type="component" value="Unassembled WGS sequence"/>
</dbReference>
<feature type="region of interest" description="Disordered" evidence="1">
    <location>
        <begin position="46"/>
        <end position="77"/>
    </location>
</feature>
<dbReference type="STRING" id="1157962.A0A250XSA4"/>
<feature type="region of interest" description="Disordered" evidence="1">
    <location>
        <begin position="1341"/>
        <end position="1363"/>
    </location>
</feature>
<feature type="compositionally biased region" description="Basic and acidic residues" evidence="1">
    <location>
        <begin position="1346"/>
        <end position="1363"/>
    </location>
</feature>
<feature type="chain" id="PRO_5012693477" evidence="2">
    <location>
        <begin position="18"/>
        <end position="1363"/>
    </location>
</feature>
<feature type="compositionally biased region" description="Low complexity" evidence="1">
    <location>
        <begin position="400"/>
        <end position="410"/>
    </location>
</feature>
<dbReference type="PANTHER" id="PTHR21228">
    <property type="entry name" value="FAST LEU-RICH DOMAIN-CONTAINING"/>
    <property type="match status" value="1"/>
</dbReference>
<dbReference type="InterPro" id="IPR050870">
    <property type="entry name" value="FAST_kinase"/>
</dbReference>
<evidence type="ECO:0000256" key="2">
    <source>
        <dbReference type="SAM" id="SignalP"/>
    </source>
</evidence>
<dbReference type="GO" id="GO:0005759">
    <property type="term" value="C:mitochondrial matrix"/>
    <property type="evidence" value="ECO:0007669"/>
    <property type="project" value="TreeGrafter"/>
</dbReference>